<dbReference type="AlphaFoldDB" id="X1QTA1"/>
<organism evidence="1">
    <name type="scientific">marine sediment metagenome</name>
    <dbReference type="NCBI Taxonomy" id="412755"/>
    <lineage>
        <taxon>unclassified sequences</taxon>
        <taxon>metagenomes</taxon>
        <taxon>ecological metagenomes</taxon>
    </lineage>
</organism>
<gene>
    <name evidence="1" type="ORF">S06H3_39947</name>
</gene>
<name>X1QTA1_9ZZZZ</name>
<accession>X1QTA1</accession>
<protein>
    <submittedName>
        <fullName evidence="1">Uncharacterized protein</fullName>
    </submittedName>
</protein>
<comment type="caution">
    <text evidence="1">The sequence shown here is derived from an EMBL/GenBank/DDBJ whole genome shotgun (WGS) entry which is preliminary data.</text>
</comment>
<evidence type="ECO:0000313" key="1">
    <source>
        <dbReference type="EMBL" id="GAI46494.1"/>
    </source>
</evidence>
<dbReference type="EMBL" id="BARV01024477">
    <property type="protein sequence ID" value="GAI46494.1"/>
    <property type="molecule type" value="Genomic_DNA"/>
</dbReference>
<reference evidence="1" key="1">
    <citation type="journal article" date="2014" name="Front. Microbiol.">
        <title>High frequency of phylogenetically diverse reductive dehalogenase-homologous genes in deep subseafloor sedimentary metagenomes.</title>
        <authorList>
            <person name="Kawai M."/>
            <person name="Futagami T."/>
            <person name="Toyoda A."/>
            <person name="Takaki Y."/>
            <person name="Nishi S."/>
            <person name="Hori S."/>
            <person name="Arai W."/>
            <person name="Tsubouchi T."/>
            <person name="Morono Y."/>
            <person name="Uchiyama I."/>
            <person name="Ito T."/>
            <person name="Fujiyama A."/>
            <person name="Inagaki F."/>
            <person name="Takami H."/>
        </authorList>
    </citation>
    <scope>NUCLEOTIDE SEQUENCE</scope>
    <source>
        <strain evidence="1">Expedition CK06-06</strain>
    </source>
</reference>
<sequence length="122" mass="13915">MAIKNALRLRARKAFVAAALQTLLSEFVESGKIYCIQQAAWEIDTATALGNTRCRLYIEGHGYKHYLAEQDDPTAGKLYWYKEPVWLVPRERLALEIDHAAVNTTAEMHMTGYWTEIKEGIV</sequence>
<proteinExistence type="predicted"/>